<dbReference type="Gene3D" id="3.30.390.30">
    <property type="match status" value="1"/>
</dbReference>
<evidence type="ECO:0000256" key="2">
    <source>
        <dbReference type="ARBA" id="ARBA00009130"/>
    </source>
</evidence>
<sequence length="457" mass="50534">MKYVIIGGTHAGISAARTILKSDPNAEVTIIEMKKNVSYISSGINLYFDGTIDDLADASYATPDLLRAEGINLILGTEVLNVNTEEKQLYVVDTEEQYSYINYDKLILANGSKVVKPKIKGIDNADVILYKNLEESKNALERLNTTGKHILIVGAGLAGLALASSIYEGRQGEQVEITLVEAMEGVLMHYADQEVSDRLIEDLKGKNIKFILKNDVHSINVDQNDKIMSVSTTDQEIDCDMVVFSVGLMPNNDFLRGAVELNQNNTIKIDDYMQTSDENIYAAGDNVEVRQTVSQRRSYQPLVNNAVKGAIVAAYNCVGLIKPIKIETTQGTTGTKLFGHYVATTGITEENAPYIGLNVISSTIEEKIQYNYVKNGSNVMIKVIYEKDTEIIVGAQIYSENNMLDMINVMSIAVNMRMTMSKLATMDFYFNPAYNKALNSLNEVALARTMKPCRSSK</sequence>
<keyword evidence="7" id="KW-0676">Redox-active center</keyword>
<keyword evidence="4" id="KW-0274">FAD</keyword>
<evidence type="ECO:0000256" key="3">
    <source>
        <dbReference type="ARBA" id="ARBA00022630"/>
    </source>
</evidence>
<dbReference type="RefSeq" id="WP_269023878.1">
    <property type="nucleotide sequence ID" value="NZ_JANXKW010000002.1"/>
</dbReference>
<comment type="cofactor">
    <cofactor evidence="1">
        <name>FAD</name>
        <dbReference type="ChEBI" id="CHEBI:57692"/>
    </cofactor>
</comment>
<keyword evidence="6" id="KW-0558">Oxidation</keyword>
<dbReference type="SUPFAM" id="SSF55424">
    <property type="entry name" value="FAD/NAD-linked reductases, dimerisation (C-terminal) domain"/>
    <property type="match status" value="1"/>
</dbReference>
<dbReference type="Gene3D" id="3.50.50.60">
    <property type="entry name" value="FAD/NAD(P)-binding domain"/>
    <property type="match status" value="2"/>
</dbReference>
<evidence type="ECO:0000256" key="7">
    <source>
        <dbReference type="ARBA" id="ARBA00023284"/>
    </source>
</evidence>
<dbReference type="PANTHER" id="PTHR43429:SF1">
    <property type="entry name" value="NAD(P)H SULFUR OXIDOREDUCTASE (COA-DEPENDENT)"/>
    <property type="match status" value="1"/>
</dbReference>
<organism evidence="10 11">
    <name type="scientific">Dellaglioa carnosa</name>
    <dbReference type="NCBI Taxonomy" id="2995136"/>
    <lineage>
        <taxon>Bacteria</taxon>
        <taxon>Bacillati</taxon>
        <taxon>Bacillota</taxon>
        <taxon>Bacilli</taxon>
        <taxon>Lactobacillales</taxon>
        <taxon>Lactobacillaceae</taxon>
        <taxon>Dellaglioa</taxon>
    </lineage>
</organism>
<dbReference type="SUPFAM" id="SSF51905">
    <property type="entry name" value="FAD/NAD(P)-binding domain"/>
    <property type="match status" value="1"/>
</dbReference>
<dbReference type="Proteomes" id="UP001081467">
    <property type="component" value="Unassembled WGS sequence"/>
</dbReference>
<dbReference type="InterPro" id="IPR016156">
    <property type="entry name" value="FAD/NAD-linked_Rdtase_dimer_sf"/>
</dbReference>
<evidence type="ECO:0000256" key="5">
    <source>
        <dbReference type="ARBA" id="ARBA00023002"/>
    </source>
</evidence>
<name>A0ABT4JLX0_9LACO</name>
<evidence type="ECO:0000259" key="8">
    <source>
        <dbReference type="Pfam" id="PF02852"/>
    </source>
</evidence>
<evidence type="ECO:0000313" key="11">
    <source>
        <dbReference type="Proteomes" id="UP001081467"/>
    </source>
</evidence>
<dbReference type="PRINTS" id="PR00368">
    <property type="entry name" value="FADPNR"/>
</dbReference>
<dbReference type="PRINTS" id="PR00469">
    <property type="entry name" value="PNDRDTASEII"/>
</dbReference>
<dbReference type="Pfam" id="PF07992">
    <property type="entry name" value="Pyr_redox_2"/>
    <property type="match status" value="1"/>
</dbReference>
<comment type="caution">
    <text evidence="10">The sequence shown here is derived from an EMBL/GenBank/DDBJ whole genome shotgun (WGS) entry which is preliminary data.</text>
</comment>
<keyword evidence="5" id="KW-0560">Oxidoreductase</keyword>
<evidence type="ECO:0000256" key="4">
    <source>
        <dbReference type="ARBA" id="ARBA00022827"/>
    </source>
</evidence>
<proteinExistence type="inferred from homology"/>
<dbReference type="InterPro" id="IPR004099">
    <property type="entry name" value="Pyr_nucl-diS_OxRdtase_dimer"/>
</dbReference>
<dbReference type="EMBL" id="JANXLI010000002">
    <property type="protein sequence ID" value="MCZ2491357.1"/>
    <property type="molecule type" value="Genomic_DNA"/>
</dbReference>
<keyword evidence="11" id="KW-1185">Reference proteome</keyword>
<dbReference type="InterPro" id="IPR023753">
    <property type="entry name" value="FAD/NAD-binding_dom"/>
</dbReference>
<dbReference type="InterPro" id="IPR036188">
    <property type="entry name" value="FAD/NAD-bd_sf"/>
</dbReference>
<evidence type="ECO:0000256" key="6">
    <source>
        <dbReference type="ARBA" id="ARBA00023097"/>
    </source>
</evidence>
<gene>
    <name evidence="10" type="ORF">N0K80_04210</name>
</gene>
<protein>
    <submittedName>
        <fullName evidence="10">FAD-dependent oxidoreductase</fullName>
    </submittedName>
</protein>
<keyword evidence="3" id="KW-0285">Flavoprotein</keyword>
<dbReference type="PANTHER" id="PTHR43429">
    <property type="entry name" value="PYRIDINE NUCLEOTIDE-DISULFIDE OXIDOREDUCTASE DOMAIN-CONTAINING"/>
    <property type="match status" value="1"/>
</dbReference>
<evidence type="ECO:0000259" key="9">
    <source>
        <dbReference type="Pfam" id="PF07992"/>
    </source>
</evidence>
<feature type="domain" description="FAD/NAD(P)-binding" evidence="9">
    <location>
        <begin position="1"/>
        <end position="297"/>
    </location>
</feature>
<accession>A0ABT4JLX0</accession>
<feature type="domain" description="Pyridine nucleotide-disulphide oxidoreductase dimerisation" evidence="8">
    <location>
        <begin position="340"/>
        <end position="438"/>
    </location>
</feature>
<dbReference type="InterPro" id="IPR050260">
    <property type="entry name" value="FAD-bd_OxRdtase"/>
</dbReference>
<evidence type="ECO:0000256" key="1">
    <source>
        <dbReference type="ARBA" id="ARBA00001974"/>
    </source>
</evidence>
<evidence type="ECO:0000313" key="10">
    <source>
        <dbReference type="EMBL" id="MCZ2491357.1"/>
    </source>
</evidence>
<reference evidence="10" key="1">
    <citation type="submission" date="2022-09" db="EMBL/GenBank/DDBJ databases">
        <title>Diversity of Dellaglioa algida.</title>
        <authorList>
            <person name="Matthias E."/>
            <person name="Werum V."/>
        </authorList>
    </citation>
    <scope>NUCLEOTIDE SEQUENCE</scope>
    <source>
        <strain evidence="10">TMW 2.2523</strain>
    </source>
</reference>
<dbReference type="Pfam" id="PF02852">
    <property type="entry name" value="Pyr_redox_dim"/>
    <property type="match status" value="1"/>
</dbReference>
<comment type="similarity">
    <text evidence="2">Belongs to the class-III pyridine nucleotide-disulfide oxidoreductase family.</text>
</comment>